<evidence type="ECO:0000313" key="3">
    <source>
        <dbReference type="WBParaSite" id="Hba_12122"/>
    </source>
</evidence>
<keyword evidence="1" id="KW-0472">Membrane</keyword>
<protein>
    <submittedName>
        <fullName evidence="3">Uncharacterized protein</fullName>
    </submittedName>
</protein>
<feature type="transmembrane region" description="Helical" evidence="1">
    <location>
        <begin position="12"/>
        <end position="36"/>
    </location>
</feature>
<keyword evidence="1" id="KW-0812">Transmembrane</keyword>
<dbReference type="Proteomes" id="UP000095283">
    <property type="component" value="Unplaced"/>
</dbReference>
<keyword evidence="1" id="KW-1133">Transmembrane helix</keyword>
<dbReference type="AlphaFoldDB" id="A0A1I7X3N3"/>
<dbReference type="WBParaSite" id="Hba_12122">
    <property type="protein sequence ID" value="Hba_12122"/>
    <property type="gene ID" value="Hba_12122"/>
</dbReference>
<accession>A0A1I7X3N3</accession>
<sequence>MVSAYHSRSDAVWILMLHFCENHGFLFYTSNIYYIIKQI</sequence>
<reference evidence="3" key="1">
    <citation type="submission" date="2016-11" db="UniProtKB">
        <authorList>
            <consortium name="WormBaseParasite"/>
        </authorList>
    </citation>
    <scope>IDENTIFICATION</scope>
</reference>
<evidence type="ECO:0000256" key="1">
    <source>
        <dbReference type="SAM" id="Phobius"/>
    </source>
</evidence>
<organism evidence="2 3">
    <name type="scientific">Heterorhabditis bacteriophora</name>
    <name type="common">Entomopathogenic nematode worm</name>
    <dbReference type="NCBI Taxonomy" id="37862"/>
    <lineage>
        <taxon>Eukaryota</taxon>
        <taxon>Metazoa</taxon>
        <taxon>Ecdysozoa</taxon>
        <taxon>Nematoda</taxon>
        <taxon>Chromadorea</taxon>
        <taxon>Rhabditida</taxon>
        <taxon>Rhabditina</taxon>
        <taxon>Rhabditomorpha</taxon>
        <taxon>Strongyloidea</taxon>
        <taxon>Heterorhabditidae</taxon>
        <taxon>Heterorhabditis</taxon>
    </lineage>
</organism>
<evidence type="ECO:0000313" key="2">
    <source>
        <dbReference type="Proteomes" id="UP000095283"/>
    </source>
</evidence>
<proteinExistence type="predicted"/>
<keyword evidence="2" id="KW-1185">Reference proteome</keyword>
<name>A0A1I7X3N3_HETBA</name>